<dbReference type="SUPFAM" id="SSF46785">
    <property type="entry name" value="Winged helix' DNA-binding domain"/>
    <property type="match status" value="1"/>
</dbReference>
<dbReference type="InterPro" id="IPR009718">
    <property type="entry name" value="Rex_DNA-bd_C_dom"/>
</dbReference>
<dbReference type="PANTHER" id="PTHR35786:SF1">
    <property type="entry name" value="REDOX-SENSING TRANSCRIPTIONAL REPRESSOR REX 1"/>
    <property type="match status" value="1"/>
</dbReference>
<dbReference type="Pfam" id="PF06971">
    <property type="entry name" value="Put_DNA-bind_N"/>
    <property type="match status" value="1"/>
</dbReference>
<dbReference type="AlphaFoldDB" id="Q3A470"/>
<dbReference type="STRING" id="338963.Pcar_1593"/>
<dbReference type="SMART" id="SM00881">
    <property type="entry name" value="CoA_binding"/>
    <property type="match status" value="1"/>
</dbReference>
<organism evidence="8 9">
    <name type="scientific">Syntrophotalea carbinolica (strain DSM 2380 / NBRC 103641 / GraBd1)</name>
    <name type="common">Pelobacter carbinolicus</name>
    <dbReference type="NCBI Taxonomy" id="338963"/>
    <lineage>
        <taxon>Bacteria</taxon>
        <taxon>Pseudomonadati</taxon>
        <taxon>Thermodesulfobacteriota</taxon>
        <taxon>Desulfuromonadia</taxon>
        <taxon>Desulfuromonadales</taxon>
        <taxon>Syntrophotaleaceae</taxon>
        <taxon>Syntrophotalea</taxon>
    </lineage>
</organism>
<keyword evidence="4 6" id="KW-0238">DNA-binding</keyword>
<dbReference type="GO" id="GO:0045892">
    <property type="term" value="P:negative regulation of DNA-templated transcription"/>
    <property type="evidence" value="ECO:0007669"/>
    <property type="project" value="InterPro"/>
</dbReference>
<dbReference type="NCBIfam" id="NF003995">
    <property type="entry name" value="PRK05472.2-4"/>
    <property type="match status" value="1"/>
</dbReference>
<dbReference type="GO" id="GO:0003677">
    <property type="term" value="F:DNA binding"/>
    <property type="evidence" value="ECO:0007669"/>
    <property type="project" value="UniProtKB-UniRule"/>
</dbReference>
<dbReference type="InterPro" id="IPR036291">
    <property type="entry name" value="NAD(P)-bd_dom_sf"/>
</dbReference>
<protein>
    <recommendedName>
        <fullName evidence="6">Redox-sensing transcriptional repressor Rex</fullName>
    </recommendedName>
</protein>
<dbReference type="GO" id="GO:0005737">
    <property type="term" value="C:cytoplasm"/>
    <property type="evidence" value="ECO:0007669"/>
    <property type="project" value="UniProtKB-SubCell"/>
</dbReference>
<keyword evidence="2 6" id="KW-0678">Repressor</keyword>
<evidence type="ECO:0000256" key="2">
    <source>
        <dbReference type="ARBA" id="ARBA00022491"/>
    </source>
</evidence>
<comment type="caution">
    <text evidence="6">Lacks conserved residue(s) required for the propagation of feature annotation.</text>
</comment>
<sequence length="215" mass="24253">MKKAPFKVEKLPSVRRLPTYLQILRELSESGEEYVSSVYLAEKTQAQPILVRKDLELTQVSGVPRIGYPVTELIKGIEDFLGWGKDFNVFLVGIENIGAFLLKNRAFLETEIKILAAFDDNPKPFGEVFHGVPVFPTTRLGELLQRTQVRMAILSVPFEKAQKTTDFLVASGIKGIWNFTPANLLVPDDVVVQKENFTPGLAELTVKMNQRDRDF</sequence>
<dbReference type="OrthoDB" id="9784760at2"/>
<dbReference type="InterPro" id="IPR003781">
    <property type="entry name" value="CoA-bd"/>
</dbReference>
<feature type="DNA-binding region" description="H-T-H motif" evidence="6">
    <location>
        <begin position="19"/>
        <end position="58"/>
    </location>
</feature>
<dbReference type="GO" id="GO:0003700">
    <property type="term" value="F:DNA-binding transcription factor activity"/>
    <property type="evidence" value="ECO:0007669"/>
    <property type="project" value="UniProtKB-UniRule"/>
</dbReference>
<comment type="subcellular location">
    <subcellularLocation>
        <location evidence="6">Cytoplasm</location>
    </subcellularLocation>
</comment>
<dbReference type="Pfam" id="PF02629">
    <property type="entry name" value="CoA_binding"/>
    <property type="match status" value="1"/>
</dbReference>
<comment type="function">
    <text evidence="6">Modulates transcription in response to changes in cellular NADH/NAD(+) redox state.</text>
</comment>
<dbReference type="NCBIfam" id="NF003994">
    <property type="entry name" value="PRK05472.2-3"/>
    <property type="match status" value="1"/>
</dbReference>
<dbReference type="InterPro" id="IPR022876">
    <property type="entry name" value="Tscrpt_rep_Rex"/>
</dbReference>
<dbReference type="NCBIfam" id="NF003996">
    <property type="entry name" value="PRK05472.2-5"/>
    <property type="match status" value="1"/>
</dbReference>
<evidence type="ECO:0000313" key="8">
    <source>
        <dbReference type="EMBL" id="ABA88837.1"/>
    </source>
</evidence>
<dbReference type="RefSeq" id="WP_011341321.1">
    <property type="nucleotide sequence ID" value="NC_007498.2"/>
</dbReference>
<keyword evidence="3 6" id="KW-0805">Transcription regulation</keyword>
<dbReference type="InterPro" id="IPR036388">
    <property type="entry name" value="WH-like_DNA-bd_sf"/>
</dbReference>
<dbReference type="GO" id="GO:0051775">
    <property type="term" value="P:response to redox state"/>
    <property type="evidence" value="ECO:0007669"/>
    <property type="project" value="InterPro"/>
</dbReference>
<gene>
    <name evidence="6 8" type="primary">rex</name>
    <name evidence="8" type="ordered locus">Pcar_1593</name>
</gene>
<dbReference type="HOGENOM" id="CLU_061534_1_0_7"/>
<reference evidence="9" key="1">
    <citation type="submission" date="2005-10" db="EMBL/GenBank/DDBJ databases">
        <title>Complete sequence of Pelobacter carbinolicus DSM 2380.</title>
        <authorList>
            <person name="Copeland A."/>
            <person name="Lucas S."/>
            <person name="Lapidus A."/>
            <person name="Barry K."/>
            <person name="Detter J.C."/>
            <person name="Glavina T."/>
            <person name="Hammon N."/>
            <person name="Israni S."/>
            <person name="Pitluck S."/>
            <person name="Chertkov O."/>
            <person name="Schmutz J."/>
            <person name="Larimer F."/>
            <person name="Land M."/>
            <person name="Kyrpides N."/>
            <person name="Ivanova N."/>
            <person name="Richardson P."/>
        </authorList>
    </citation>
    <scope>NUCLEOTIDE SEQUENCE [LARGE SCALE GENOMIC DNA]</scope>
    <source>
        <strain evidence="9">DSM 2380 / NBRC 103641 / GraBd1</strain>
    </source>
</reference>
<keyword evidence="1 6" id="KW-0963">Cytoplasm</keyword>
<keyword evidence="6" id="KW-0520">NAD</keyword>
<comment type="subunit">
    <text evidence="6">Homodimer.</text>
</comment>
<reference evidence="8 9" key="2">
    <citation type="journal article" date="2012" name="BMC Genomics">
        <title>The genome of Pelobacter carbinolicus reveals surprising metabolic capabilities and physiological features.</title>
        <authorList>
            <person name="Aklujkar M."/>
            <person name="Haveman S.A."/>
            <person name="Didonato R.Jr."/>
            <person name="Chertkov O."/>
            <person name="Han C.S."/>
            <person name="Land M.L."/>
            <person name="Brown P."/>
            <person name="Lovley D.R."/>
        </authorList>
    </citation>
    <scope>NUCLEOTIDE SEQUENCE [LARGE SCALE GENOMIC DNA]</scope>
    <source>
        <strain evidence="9">DSM 2380 / NBRC 103641 / GraBd1</strain>
    </source>
</reference>
<proteinExistence type="inferred from homology"/>
<dbReference type="PANTHER" id="PTHR35786">
    <property type="entry name" value="REDOX-SENSING TRANSCRIPTIONAL REPRESSOR REX"/>
    <property type="match status" value="1"/>
</dbReference>
<evidence type="ECO:0000256" key="5">
    <source>
        <dbReference type="ARBA" id="ARBA00023163"/>
    </source>
</evidence>
<evidence type="ECO:0000256" key="6">
    <source>
        <dbReference type="HAMAP-Rule" id="MF_01131"/>
    </source>
</evidence>
<evidence type="ECO:0000259" key="7">
    <source>
        <dbReference type="SMART" id="SM00881"/>
    </source>
</evidence>
<dbReference type="Proteomes" id="UP000002534">
    <property type="component" value="Chromosome"/>
</dbReference>
<dbReference type="InterPro" id="IPR036390">
    <property type="entry name" value="WH_DNA-bd_sf"/>
</dbReference>
<name>Q3A470_SYNC1</name>
<dbReference type="Gene3D" id="3.40.50.720">
    <property type="entry name" value="NAD(P)-binding Rossmann-like Domain"/>
    <property type="match status" value="1"/>
</dbReference>
<dbReference type="SUPFAM" id="SSF51735">
    <property type="entry name" value="NAD(P)-binding Rossmann-fold domains"/>
    <property type="match status" value="1"/>
</dbReference>
<evidence type="ECO:0000313" key="9">
    <source>
        <dbReference type="Proteomes" id="UP000002534"/>
    </source>
</evidence>
<evidence type="ECO:0000256" key="1">
    <source>
        <dbReference type="ARBA" id="ARBA00022490"/>
    </source>
</evidence>
<evidence type="ECO:0000256" key="4">
    <source>
        <dbReference type="ARBA" id="ARBA00023125"/>
    </source>
</evidence>
<evidence type="ECO:0000256" key="3">
    <source>
        <dbReference type="ARBA" id="ARBA00023015"/>
    </source>
</evidence>
<accession>Q3A470</accession>
<feature type="domain" description="CoA-binding" evidence="7">
    <location>
        <begin position="82"/>
        <end position="183"/>
    </location>
</feature>
<dbReference type="HAMAP" id="MF_01131">
    <property type="entry name" value="Rex"/>
    <property type="match status" value="1"/>
</dbReference>
<dbReference type="KEGG" id="pca:Pcar_1593"/>
<keyword evidence="9" id="KW-1185">Reference proteome</keyword>
<keyword evidence="5 6" id="KW-0804">Transcription</keyword>
<comment type="similarity">
    <text evidence="6">Belongs to the transcriptional regulatory Rex family.</text>
</comment>
<dbReference type="EMBL" id="CP000142">
    <property type="protein sequence ID" value="ABA88837.1"/>
    <property type="molecule type" value="Genomic_DNA"/>
</dbReference>
<dbReference type="Gene3D" id="1.10.10.10">
    <property type="entry name" value="Winged helix-like DNA-binding domain superfamily/Winged helix DNA-binding domain"/>
    <property type="match status" value="1"/>
</dbReference>
<dbReference type="eggNOG" id="COG2344">
    <property type="taxonomic scope" value="Bacteria"/>
</dbReference>